<feature type="binding site" evidence="4">
    <location>
        <position position="227"/>
    </location>
    <ligand>
        <name>pyridoxal 5'-phosphate</name>
        <dbReference type="ChEBI" id="CHEBI:597326"/>
    </ligand>
</feature>
<dbReference type="InterPro" id="IPR010111">
    <property type="entry name" value="Kynureninase"/>
</dbReference>
<dbReference type="Pfam" id="PF22580">
    <property type="entry name" value="KYNU_C"/>
    <property type="match status" value="1"/>
</dbReference>
<evidence type="ECO:0000313" key="9">
    <source>
        <dbReference type="Proteomes" id="UP000186110"/>
    </source>
</evidence>
<dbReference type="Proteomes" id="UP000186110">
    <property type="component" value="Chromosome"/>
</dbReference>
<reference evidence="8 9" key="1">
    <citation type="submission" date="2017-01" db="EMBL/GenBank/DDBJ databases">
        <authorList>
            <person name="Mah S.A."/>
            <person name="Swanson W.J."/>
            <person name="Moy G.W."/>
            <person name="Vacquier V.D."/>
        </authorList>
    </citation>
    <scope>NUCLEOTIDE SEQUENCE [LARGE SCALE GENOMIC DNA]</scope>
    <source>
        <strain evidence="8 9">DSM 22694</strain>
    </source>
</reference>
<dbReference type="PANTHER" id="PTHR14084">
    <property type="entry name" value="KYNURENINASE"/>
    <property type="match status" value="1"/>
</dbReference>
<dbReference type="InterPro" id="IPR015422">
    <property type="entry name" value="PyrdxlP-dep_Trfase_small"/>
</dbReference>
<gene>
    <name evidence="4" type="primary">kynU</name>
    <name evidence="8" type="ORF">RS694_13180</name>
</gene>
<dbReference type="Pfam" id="PF00266">
    <property type="entry name" value="Aminotran_5"/>
    <property type="match status" value="1"/>
</dbReference>
<evidence type="ECO:0000256" key="2">
    <source>
        <dbReference type="ARBA" id="ARBA00022801"/>
    </source>
</evidence>
<name>A0A1P8KBL4_9BURK</name>
<comment type="similarity">
    <text evidence="4 6">Belongs to the kynureninase family.</text>
</comment>
<dbReference type="AlphaFoldDB" id="A0A1P8KBL4"/>
<comment type="cofactor">
    <cofactor evidence="4 6">
        <name>pyridoxal 5'-phosphate</name>
        <dbReference type="ChEBI" id="CHEBI:597326"/>
    </cofactor>
</comment>
<evidence type="ECO:0000313" key="8">
    <source>
        <dbReference type="EMBL" id="APW43388.1"/>
    </source>
</evidence>
<dbReference type="EC" id="3.7.1.3" evidence="4 5"/>
<organism evidence="8 9">
    <name type="scientific">Rhodoferax saidenbachensis</name>
    <dbReference type="NCBI Taxonomy" id="1484693"/>
    <lineage>
        <taxon>Bacteria</taxon>
        <taxon>Pseudomonadati</taxon>
        <taxon>Pseudomonadota</taxon>
        <taxon>Betaproteobacteria</taxon>
        <taxon>Burkholderiales</taxon>
        <taxon>Comamonadaceae</taxon>
        <taxon>Rhodoferax</taxon>
    </lineage>
</organism>
<comment type="pathway">
    <text evidence="4 6">Cofactor biosynthesis; NAD(+) biosynthesis; quinolinate from L-kynurenine: step 2/3.</text>
</comment>
<dbReference type="NCBIfam" id="TIGR01814">
    <property type="entry name" value="kynureninase"/>
    <property type="match status" value="1"/>
</dbReference>
<keyword evidence="2 4" id="KW-0378">Hydrolase</keyword>
<feature type="binding site" evidence="4">
    <location>
        <position position="205"/>
    </location>
    <ligand>
        <name>pyridoxal 5'-phosphate</name>
        <dbReference type="ChEBI" id="CHEBI:597326"/>
    </ligand>
</feature>
<dbReference type="FunFam" id="3.40.640.10:FF:000107">
    <property type="entry name" value="Kynureninase"/>
    <property type="match status" value="1"/>
</dbReference>
<dbReference type="InterPro" id="IPR015421">
    <property type="entry name" value="PyrdxlP-dep_Trfase_major"/>
</dbReference>
<dbReference type="InterPro" id="IPR000192">
    <property type="entry name" value="Aminotrans_V_dom"/>
</dbReference>
<keyword evidence="1 4" id="KW-0662">Pyridine nucleotide biosynthesis</keyword>
<proteinExistence type="inferred from homology"/>
<feature type="binding site" evidence="4">
    <location>
        <position position="283"/>
    </location>
    <ligand>
        <name>pyridoxal 5'-phosphate</name>
        <dbReference type="ChEBI" id="CHEBI:597326"/>
    </ligand>
</feature>
<dbReference type="Gene3D" id="3.40.640.10">
    <property type="entry name" value="Type I PLP-dependent aspartate aminotransferase-like (Major domain)"/>
    <property type="match status" value="1"/>
</dbReference>
<dbReference type="GO" id="GO:0019441">
    <property type="term" value="P:L-tryptophan catabolic process to kynurenine"/>
    <property type="evidence" value="ECO:0007669"/>
    <property type="project" value="TreeGrafter"/>
</dbReference>
<dbReference type="GO" id="GO:0030429">
    <property type="term" value="F:kynureninase activity"/>
    <property type="evidence" value="ECO:0007669"/>
    <property type="project" value="UniProtKB-UniRule"/>
</dbReference>
<keyword evidence="9" id="KW-1185">Reference proteome</keyword>
<dbReference type="STRING" id="1484693.RS694_13180"/>
<feature type="binding site" evidence="4">
    <location>
        <begin position="133"/>
        <end position="136"/>
    </location>
    <ligand>
        <name>pyridoxal 5'-phosphate</name>
        <dbReference type="ChEBI" id="CHEBI:597326"/>
    </ligand>
</feature>
<accession>A0A1P8KBL4</accession>
<evidence type="ECO:0000256" key="1">
    <source>
        <dbReference type="ARBA" id="ARBA00022642"/>
    </source>
</evidence>
<feature type="binding site" evidence="4">
    <location>
        <position position="101"/>
    </location>
    <ligand>
        <name>pyridoxal 5'-phosphate</name>
        <dbReference type="ChEBI" id="CHEBI:597326"/>
    </ligand>
</feature>
<sequence>MATSPLSLNDCRARDAADPLRSLRDLFTIPKELIYLDGNSLGVMPKAATARAAEVVAQEWGQGLIRSWNTAGWVNLPHKLGNQVARLIGAGDGEVVVTDTTSINLYKALSAALSITKEDAPQRRVVVSERNNFPTDLYIAQSLCNQHGYTLKLVEPEEVSASINADLAVLMLTHVNYRTGAMHDMAAVTAAVHKAGGLMVWDLAHSAGAVPVGLRDADADFAVGCSYKYLNGGPGAPAFVWVHPRHTDRCWQPLSGWFGHSAPFAFTPDYQPAGGITRYLCGTQPVVSLSLLECGLDCFAAAEKLGGMGALRTKSLALTDLYIQLVEERCQGFGLGLATPRNHAQRGSQVCLTREHDAGGDLGSGAFAIVQALIARGVIGDFRAGDGGIHKDILRFGFTPLYVGYEDVWNAVEHLRQVLETEEWKKPEFNQKHAVT</sequence>
<feature type="modified residue" description="N6-(pyridoxal phosphate)lysine" evidence="4">
    <location>
        <position position="228"/>
    </location>
</feature>
<dbReference type="GO" id="GO:0043420">
    <property type="term" value="P:anthranilate metabolic process"/>
    <property type="evidence" value="ECO:0007669"/>
    <property type="project" value="TreeGrafter"/>
</dbReference>
<dbReference type="InterPro" id="IPR015424">
    <property type="entry name" value="PyrdxlP-dep_Trfase"/>
</dbReference>
<dbReference type="GO" id="GO:0097053">
    <property type="term" value="P:L-kynurenine catabolic process"/>
    <property type="evidence" value="ECO:0007669"/>
    <property type="project" value="UniProtKB-UniRule"/>
</dbReference>
<dbReference type="RefSeq" id="WP_029707201.1">
    <property type="nucleotide sequence ID" value="NZ_CP019239.1"/>
</dbReference>
<dbReference type="EMBL" id="CP019239">
    <property type="protein sequence ID" value="APW43388.1"/>
    <property type="molecule type" value="Genomic_DNA"/>
</dbReference>
<dbReference type="GO" id="GO:0030170">
    <property type="term" value="F:pyridoxal phosphate binding"/>
    <property type="evidence" value="ECO:0007669"/>
    <property type="project" value="UniProtKB-UniRule"/>
</dbReference>
<comment type="pathway">
    <text evidence="4 6">Amino-acid degradation; L-kynurenine degradation; L-alanine and anthranilate from L-kynurenine: step 1/1.</text>
</comment>
<evidence type="ECO:0000256" key="6">
    <source>
        <dbReference type="PIRNR" id="PIRNR038800"/>
    </source>
</evidence>
<dbReference type="UniPathway" id="UPA00253">
    <property type="reaction ID" value="UER00329"/>
</dbReference>
<feature type="binding site" evidence="4">
    <location>
        <position position="202"/>
    </location>
    <ligand>
        <name>pyridoxal 5'-phosphate</name>
        <dbReference type="ChEBI" id="CHEBI:597326"/>
    </ligand>
</feature>
<evidence type="ECO:0000256" key="5">
    <source>
        <dbReference type="NCBIfam" id="TIGR01814"/>
    </source>
</evidence>
<feature type="binding site" evidence="4">
    <location>
        <position position="257"/>
    </location>
    <ligand>
        <name>pyridoxal 5'-phosphate</name>
        <dbReference type="ChEBI" id="CHEBI:597326"/>
    </ligand>
</feature>
<feature type="binding site" evidence="4">
    <location>
        <position position="102"/>
    </location>
    <ligand>
        <name>pyridoxal 5'-phosphate</name>
        <dbReference type="ChEBI" id="CHEBI:597326"/>
    </ligand>
</feature>
<dbReference type="GO" id="GO:0005737">
    <property type="term" value="C:cytoplasm"/>
    <property type="evidence" value="ECO:0007669"/>
    <property type="project" value="UniProtKB-UniRule"/>
</dbReference>
<feature type="domain" description="Aminotransferase class V" evidence="7">
    <location>
        <begin position="78"/>
        <end position="300"/>
    </location>
</feature>
<evidence type="ECO:0000256" key="4">
    <source>
        <dbReference type="HAMAP-Rule" id="MF_01970"/>
    </source>
</evidence>
<dbReference type="Gene3D" id="3.90.1150.10">
    <property type="entry name" value="Aspartate Aminotransferase, domain 1"/>
    <property type="match status" value="1"/>
</dbReference>
<evidence type="ECO:0000259" key="7">
    <source>
        <dbReference type="Pfam" id="PF00266"/>
    </source>
</evidence>
<comment type="catalytic activity">
    <reaction evidence="4 6">
        <text>L-kynurenine + H2O = anthranilate + L-alanine + H(+)</text>
        <dbReference type="Rhea" id="RHEA:16813"/>
        <dbReference type="ChEBI" id="CHEBI:15377"/>
        <dbReference type="ChEBI" id="CHEBI:15378"/>
        <dbReference type="ChEBI" id="CHEBI:16567"/>
        <dbReference type="ChEBI" id="CHEBI:57959"/>
        <dbReference type="ChEBI" id="CHEBI:57972"/>
        <dbReference type="EC" id="3.7.1.3"/>
    </reaction>
</comment>
<evidence type="ECO:0000256" key="3">
    <source>
        <dbReference type="ARBA" id="ARBA00022898"/>
    </source>
</evidence>
<dbReference type="GO" id="GO:0009435">
    <property type="term" value="P:NAD+ biosynthetic process"/>
    <property type="evidence" value="ECO:0007669"/>
    <property type="project" value="UniProtKB-UniRule"/>
</dbReference>
<dbReference type="HAMAP" id="MF_01970">
    <property type="entry name" value="Kynureninase"/>
    <property type="match status" value="1"/>
</dbReference>
<comment type="function">
    <text evidence="4 6">Catalyzes the cleavage of L-kynurenine (L-Kyn) and L-3-hydroxykynurenine (L-3OHKyn) into anthranilic acid (AA) and 3-hydroxyanthranilic acid (3-OHAA), respectively.</text>
</comment>
<dbReference type="GO" id="GO:0019805">
    <property type="term" value="P:quinolinate biosynthetic process"/>
    <property type="evidence" value="ECO:0007669"/>
    <property type="project" value="UniProtKB-UniRule"/>
</dbReference>
<protein>
    <recommendedName>
        <fullName evidence="4 5">Kynureninase</fullName>
        <ecNumber evidence="4 5">3.7.1.3</ecNumber>
    </recommendedName>
    <alternativeName>
        <fullName evidence="4">L-kynurenine hydrolase</fullName>
    </alternativeName>
</protein>
<dbReference type="eggNOG" id="COG3844">
    <property type="taxonomic scope" value="Bacteria"/>
</dbReference>
<dbReference type="PANTHER" id="PTHR14084:SF0">
    <property type="entry name" value="KYNURENINASE"/>
    <property type="match status" value="1"/>
</dbReference>
<dbReference type="PIRSF" id="PIRSF038800">
    <property type="entry name" value="KYNU"/>
    <property type="match status" value="1"/>
</dbReference>
<comment type="catalytic activity">
    <reaction evidence="6">
        <text>3-hydroxy-L-kynurenine + H2O = 3-hydroxyanthranilate + L-alanine + H(+)</text>
        <dbReference type="Rhea" id="RHEA:25143"/>
        <dbReference type="ChEBI" id="CHEBI:15377"/>
        <dbReference type="ChEBI" id="CHEBI:15378"/>
        <dbReference type="ChEBI" id="CHEBI:36559"/>
        <dbReference type="ChEBI" id="CHEBI:57972"/>
        <dbReference type="ChEBI" id="CHEBI:58125"/>
        <dbReference type="EC" id="3.7.1.3"/>
    </reaction>
</comment>
<dbReference type="UniPathway" id="UPA00334">
    <property type="reaction ID" value="UER00455"/>
</dbReference>
<dbReference type="SUPFAM" id="SSF53383">
    <property type="entry name" value="PLP-dependent transferases"/>
    <property type="match status" value="1"/>
</dbReference>
<comment type="subunit">
    <text evidence="4 6">Homodimer.</text>
</comment>
<feature type="binding site" evidence="4">
    <location>
        <position position="173"/>
    </location>
    <ligand>
        <name>pyridoxal 5'-phosphate</name>
        <dbReference type="ChEBI" id="CHEBI:597326"/>
    </ligand>
</feature>
<keyword evidence="3 4" id="KW-0663">Pyridoxal phosphate</keyword>
<dbReference type="KEGG" id="rsb:RS694_13180"/>